<name>A0A4V0Z073_KTERU</name>
<keyword evidence="1" id="KW-0472">Membrane</keyword>
<feature type="transmembrane region" description="Helical" evidence="1">
    <location>
        <begin position="61"/>
        <end position="79"/>
    </location>
</feature>
<gene>
    <name evidence="2" type="ORF">EPA93_42080</name>
</gene>
<dbReference type="OrthoDB" id="160350at2"/>
<feature type="transmembrane region" description="Helical" evidence="1">
    <location>
        <begin position="37"/>
        <end position="54"/>
    </location>
</feature>
<evidence type="ECO:0000313" key="2">
    <source>
        <dbReference type="EMBL" id="QBD82221.1"/>
    </source>
</evidence>
<feature type="transmembrane region" description="Helical" evidence="1">
    <location>
        <begin position="85"/>
        <end position="106"/>
    </location>
</feature>
<reference evidence="2 3" key="1">
    <citation type="submission" date="2019-01" db="EMBL/GenBank/DDBJ databases">
        <title>Ktedonosporobacter rubrisoli SCAWS-G2.</title>
        <authorList>
            <person name="Huang Y."/>
            <person name="Yan B."/>
        </authorList>
    </citation>
    <scope>NUCLEOTIDE SEQUENCE [LARGE SCALE GENOMIC DNA]</scope>
    <source>
        <strain evidence="2 3">SCAWS-G2</strain>
    </source>
</reference>
<organism evidence="2 3">
    <name type="scientific">Ktedonosporobacter rubrisoli</name>
    <dbReference type="NCBI Taxonomy" id="2509675"/>
    <lineage>
        <taxon>Bacteria</taxon>
        <taxon>Bacillati</taxon>
        <taxon>Chloroflexota</taxon>
        <taxon>Ktedonobacteria</taxon>
        <taxon>Ktedonobacterales</taxon>
        <taxon>Ktedonosporobacteraceae</taxon>
        <taxon>Ktedonosporobacter</taxon>
    </lineage>
</organism>
<keyword evidence="3" id="KW-1185">Reference proteome</keyword>
<protein>
    <recommendedName>
        <fullName evidence="4">DUF3159 domain-containing protein</fullName>
    </recommendedName>
</protein>
<dbReference type="AlphaFoldDB" id="A0A4V0Z073"/>
<feature type="transmembrane region" description="Helical" evidence="1">
    <location>
        <begin position="7"/>
        <end position="25"/>
    </location>
</feature>
<keyword evidence="1" id="KW-1133">Transmembrane helix</keyword>
<dbReference type="NCBIfam" id="NF041646">
    <property type="entry name" value="VC0807_fam"/>
    <property type="match status" value="1"/>
</dbReference>
<evidence type="ECO:0000313" key="3">
    <source>
        <dbReference type="Proteomes" id="UP000290365"/>
    </source>
</evidence>
<feature type="transmembrane region" description="Helical" evidence="1">
    <location>
        <begin position="147"/>
        <end position="166"/>
    </location>
</feature>
<dbReference type="KEGG" id="kbs:EPA93_42080"/>
<dbReference type="EMBL" id="CP035758">
    <property type="protein sequence ID" value="QBD82221.1"/>
    <property type="molecule type" value="Genomic_DNA"/>
</dbReference>
<dbReference type="RefSeq" id="WP_129893290.1">
    <property type="nucleotide sequence ID" value="NZ_CP035758.1"/>
</dbReference>
<keyword evidence="1" id="KW-0812">Transmembrane</keyword>
<evidence type="ECO:0008006" key="4">
    <source>
        <dbReference type="Google" id="ProtNLM"/>
    </source>
</evidence>
<evidence type="ECO:0000256" key="1">
    <source>
        <dbReference type="SAM" id="Phobius"/>
    </source>
</evidence>
<proteinExistence type="predicted"/>
<dbReference type="Proteomes" id="UP000290365">
    <property type="component" value="Chromosome"/>
</dbReference>
<sequence>MKRLRRLLPTVIINVILPFLIYLVVKNALHQPELFSLIATAVPSALDSIIRLALTRRVNFFAGAALLGIVFGLLSVLLSKNPKLLLIRESFFSAAFGLAFFISLLLPKPLTYYLARTLEAGEDVERQRRFATKWEEPLFRTHLRVQAVIWGVGVLVEAAVRIWLVASLTTEQFLAVSPFILWSIFAATLLVSRAWTYLSHRRQPAMWERLQEDA</sequence>
<feature type="transmembrane region" description="Helical" evidence="1">
    <location>
        <begin position="172"/>
        <end position="192"/>
    </location>
</feature>
<accession>A0A4V0Z073</accession>